<dbReference type="InParanoid" id="A0A1Y2EBW8"/>
<evidence type="ECO:0000313" key="1">
    <source>
        <dbReference type="EMBL" id="ORY69051.1"/>
    </source>
</evidence>
<sequence>MFFPHRPCCSQIRPLPRCGSLSTSWNYAIHTAHLAFEALILIYSESPPSSQRFQPSSSHMGKCAGFSSSVPWSQGLAREWAAVGKQLDILDSADESWHREANSELPGGALVFPLWWVTRCSHGMSTVWVIFPTVLHVALPLGCRAVYPNQTQVLPRKSCHITHIRFPGTWTDGSILIRVAEPCLAAQCHAFRACFHPSYSPRSRMVFLDSVVFTEGGVEELN</sequence>
<dbReference type="AlphaFoldDB" id="A0A1Y2EBW8"/>
<keyword evidence="2" id="KW-1185">Reference proteome</keyword>
<dbReference type="EMBL" id="MCFJ01000003">
    <property type="protein sequence ID" value="ORY69051.1"/>
    <property type="molecule type" value="Genomic_DNA"/>
</dbReference>
<organism evidence="1 2">
    <name type="scientific">Pseudomassariella vexata</name>
    <dbReference type="NCBI Taxonomy" id="1141098"/>
    <lineage>
        <taxon>Eukaryota</taxon>
        <taxon>Fungi</taxon>
        <taxon>Dikarya</taxon>
        <taxon>Ascomycota</taxon>
        <taxon>Pezizomycotina</taxon>
        <taxon>Sordariomycetes</taxon>
        <taxon>Xylariomycetidae</taxon>
        <taxon>Amphisphaeriales</taxon>
        <taxon>Pseudomassariaceae</taxon>
        <taxon>Pseudomassariella</taxon>
    </lineage>
</organism>
<evidence type="ECO:0000313" key="2">
    <source>
        <dbReference type="Proteomes" id="UP000193689"/>
    </source>
</evidence>
<dbReference type="Proteomes" id="UP000193689">
    <property type="component" value="Unassembled WGS sequence"/>
</dbReference>
<dbReference type="RefSeq" id="XP_040719338.1">
    <property type="nucleotide sequence ID" value="XM_040853649.1"/>
</dbReference>
<name>A0A1Y2EBW8_9PEZI</name>
<dbReference type="GeneID" id="63769861"/>
<accession>A0A1Y2EBW8</accession>
<reference evidence="1 2" key="1">
    <citation type="submission" date="2016-07" db="EMBL/GenBank/DDBJ databases">
        <title>Pervasive Adenine N6-methylation of Active Genes in Fungi.</title>
        <authorList>
            <consortium name="DOE Joint Genome Institute"/>
            <person name="Mondo S.J."/>
            <person name="Dannebaum R.O."/>
            <person name="Kuo R.C."/>
            <person name="Labutti K."/>
            <person name="Haridas S."/>
            <person name="Kuo A."/>
            <person name="Salamov A."/>
            <person name="Ahrendt S.R."/>
            <person name="Lipzen A."/>
            <person name="Sullivan W."/>
            <person name="Andreopoulos W.B."/>
            <person name="Clum A."/>
            <person name="Lindquist E."/>
            <person name="Daum C."/>
            <person name="Ramamoorthy G.K."/>
            <person name="Gryganskyi A."/>
            <person name="Culley D."/>
            <person name="Magnuson J.K."/>
            <person name="James T.Y."/>
            <person name="O'Malley M.A."/>
            <person name="Stajich J.E."/>
            <person name="Spatafora J.W."/>
            <person name="Visel A."/>
            <person name="Grigoriev I.V."/>
        </authorList>
    </citation>
    <scope>NUCLEOTIDE SEQUENCE [LARGE SCALE GENOMIC DNA]</scope>
    <source>
        <strain evidence="1 2">CBS 129021</strain>
    </source>
</reference>
<proteinExistence type="predicted"/>
<protein>
    <submittedName>
        <fullName evidence="1">Uncharacterized protein</fullName>
    </submittedName>
</protein>
<gene>
    <name evidence="1" type="ORF">BCR38DRAFT_143176</name>
</gene>
<comment type="caution">
    <text evidence="1">The sequence shown here is derived from an EMBL/GenBank/DDBJ whole genome shotgun (WGS) entry which is preliminary data.</text>
</comment>